<dbReference type="PANTHER" id="PTHR10622">
    <property type="entry name" value="HET DOMAIN-CONTAINING PROTEIN"/>
    <property type="match status" value="1"/>
</dbReference>
<name>A0AA38XID1_9EURO</name>
<organism evidence="2 3">
    <name type="scientific">Cladophialophora chaetospira</name>
    <dbReference type="NCBI Taxonomy" id="386627"/>
    <lineage>
        <taxon>Eukaryota</taxon>
        <taxon>Fungi</taxon>
        <taxon>Dikarya</taxon>
        <taxon>Ascomycota</taxon>
        <taxon>Pezizomycotina</taxon>
        <taxon>Eurotiomycetes</taxon>
        <taxon>Chaetothyriomycetidae</taxon>
        <taxon>Chaetothyriales</taxon>
        <taxon>Herpotrichiellaceae</taxon>
        <taxon>Cladophialophora</taxon>
    </lineage>
</organism>
<sequence length="578" mass="66383">MPPIRFPDVNSYELVNVDKIGQKYEYAILSHRWEHEEVLYDDMLGDVGTRNRMYGWRKVQQACHQARRDNFRYIWIDTLCIDKKSSSELSEAINSMFAWYKDASRCYAYLWDVPAAIEPETSTKFASSEWFTRAWTLQELIAPKELVFFAPSEDGWSVLGWRHKLCRRLSEITKIDNVVLSGTKSVHTVSVAKRMSWVARRKSERTEDRAYSLLGLFDVNMPMIYGEGPKAFLRLQEKIMEDSDDESLFAWRANPTPTPNMGLLAPLPEMFEDSGNYFSYSDWEPRVPFFKTNRGLQISLPLRRVEGDLYLAALNCPRPGKSDGFVGIYLERDTDFDDTEVINQFVRVRADELLSLDNASARGRVQTIRVRQTPAPFASTGIFPEHYIQIQRGPAPVTGCKLLGTMGDEATANIAQKVRWIPEDVPTLFNITKDDERLSCVLVFERDSNGTKFALLLGSTSNLDGVIVRFLGEWEDRYKFGDLELMFEHLQPFTDPDTGFELVHVKIVSAVKADVKIFYVSVNVEQHPSMMDIMINDTPLRHVVPPIPAIAAKKRSRDRTRGIWNLLKRDSHHSIQPQ</sequence>
<comment type="caution">
    <text evidence="2">The sequence shown here is derived from an EMBL/GenBank/DDBJ whole genome shotgun (WGS) entry which is preliminary data.</text>
</comment>
<evidence type="ECO:0000313" key="3">
    <source>
        <dbReference type="Proteomes" id="UP001172673"/>
    </source>
</evidence>
<reference evidence="2" key="1">
    <citation type="submission" date="2022-10" db="EMBL/GenBank/DDBJ databases">
        <title>Culturing micro-colonial fungi from biological soil crusts in the Mojave desert and describing Neophaeococcomyces mojavensis, and introducing the new genera and species Taxawa tesnikishii.</title>
        <authorList>
            <person name="Kurbessoian T."/>
            <person name="Stajich J.E."/>
        </authorList>
    </citation>
    <scope>NUCLEOTIDE SEQUENCE</scope>
    <source>
        <strain evidence="2">TK_41</strain>
    </source>
</reference>
<gene>
    <name evidence="2" type="ORF">H2200_002117</name>
</gene>
<dbReference type="Proteomes" id="UP001172673">
    <property type="component" value="Unassembled WGS sequence"/>
</dbReference>
<evidence type="ECO:0000259" key="1">
    <source>
        <dbReference type="Pfam" id="PF06985"/>
    </source>
</evidence>
<protein>
    <recommendedName>
        <fullName evidence="1">Heterokaryon incompatibility domain-containing protein</fullName>
    </recommendedName>
</protein>
<dbReference type="AlphaFoldDB" id="A0AA38XID1"/>
<dbReference type="PANTHER" id="PTHR10622:SF10">
    <property type="entry name" value="HET DOMAIN-CONTAINING PROTEIN"/>
    <property type="match status" value="1"/>
</dbReference>
<dbReference type="InterPro" id="IPR010730">
    <property type="entry name" value="HET"/>
</dbReference>
<dbReference type="Pfam" id="PF06985">
    <property type="entry name" value="HET"/>
    <property type="match status" value="1"/>
</dbReference>
<keyword evidence="3" id="KW-1185">Reference proteome</keyword>
<feature type="domain" description="Heterokaryon incompatibility" evidence="1">
    <location>
        <begin position="26"/>
        <end position="110"/>
    </location>
</feature>
<evidence type="ECO:0000313" key="2">
    <source>
        <dbReference type="EMBL" id="KAJ9613981.1"/>
    </source>
</evidence>
<accession>A0AA38XID1</accession>
<proteinExistence type="predicted"/>
<dbReference type="EMBL" id="JAPDRK010000003">
    <property type="protein sequence ID" value="KAJ9613981.1"/>
    <property type="molecule type" value="Genomic_DNA"/>
</dbReference>